<gene>
    <name evidence="3" type="ORF">CEN41_00295</name>
</gene>
<dbReference type="RefSeq" id="WP_102205977.1">
    <property type="nucleotide sequence ID" value="NZ_NMQI01000011.1"/>
</dbReference>
<sequence>MLPILDSFYLKNQKRSLVCNQKYQTKYNWRSLILFALPLITLGSFAPINKATAQLTPDTSLGAESSVVNPNVVDGIDLITGGATRGSNLFHSFQDFNVDAGRGAYFSNPTGITDILTRVTGGNRSNIQGTLGVLGNANLFLINPNGIDFGPNASLDLRGGSFFGTTADSVLFDNFEFNASNPQPVPQLTINIPIGLRFRDNPGSITNQSVVQNINGDFFGLIVEPGETFALVGGDVIFNNSTVLTPGGRVELGGLRQAGTVALNPDGSLSFPNGVTRADVTINNGSTVAVLGDGGGSIAINARNFDISGGSSLFAGILSGFGNPNAQAGDIVINTTDKFTITGNADSSSEISNLVQNLAIGNAGNVIINTKTLEGIGGFAIGSVTFGQGNAGRVNVTATDKIFLQGLPELGSGFGSVVGPFAIGSANDVVVDTPSLTLENFAQIATSTTGSGNAGNIRIKASESVSINSGSIMQAATYASGNAGDIIIDAVNADVVFNASRISTSVVGQSNFSGIDLVGTGLGGDIVINARSLSLQNGTQVFTDTSGVVGDKGLPNAGNIELNISDSITLQGTSYLLSRTFGEGNAGNINITTGSLFATDGSQLNSSTFGKGDAGDVIINAPNGTVSFNGTDNQGNPSAIFSNVETGSTGDGGDIDITAKSLFLIGGGELNTFIRNGINTNPTDIPNAGNIKLNISDVIEISGASDILDPNGRYANSGIFSSVDLGSTGNAGDIEITTGSLFLRNGGVLSASTFGKGDAGNITINAPNGIVSFDGTEKRGLTTSAAFSTVETGGQGKGGDINITARSLSLTNGGQLNTLVRGTDGINLGGIGDAGNVKLNISDRIDIAGVGNFGIRSGIFSNVETGSTGNAGNIEIATGSLFVTDGGQLYSNTYTTGNAGNVTINAPNGIVSFDGKDSQGNPSAVFSSVEAGSTGTGGDIIINANSLSLTNGAQLNTSVRNNLSTQPDRVIKAGDVQLNVSDRIDISGVSDILDINGVYSRSGIFSSVEKRAIGNAGNIDITTGSLFVTDGGQIFASTAGRGDAGNITITARDIVSFDGADQIVGFPSAAFSSVEVGGIGKGGEINITARSLSLTNGGQLNTFVRGLFEPSDINDLSRAEIDNIFGLFDLFDIDIGGIGNAGNVKLNISDGITITGISENGVNNSGIFSNVETGGRGNSGNIEIITDGPLVVTDGGQLFATTSSLGNAGGIKINANSFLLDNAQLFTNSDVENSQAGNIEITTAKDIRLNNQALIAADTRGGQGNVTLRSRDLILRRNSNITTNATGTATGGNITIDTGNLVALENSDISADARGGPGGSVFISADAIFGTQFRRQRTPESDITATGASPDLSGTVQIDTADVDPSQGLVELPENLTDPSNQIAQNPCQKGSGSSFIITGRGGLPSSPNNDLSSDNIRVDLLQPVGSSSNSQSATINQPTNQPTSKQIVPAQGWVFNEKGEVVLTAYDPNASNPQRTTQVSASCPAPF</sequence>
<feature type="compositionally biased region" description="Low complexity" evidence="1">
    <location>
        <begin position="1404"/>
        <end position="1416"/>
    </location>
</feature>
<evidence type="ECO:0000313" key="3">
    <source>
        <dbReference type="EMBL" id="PMB48882.1"/>
    </source>
</evidence>
<dbReference type="InterPro" id="IPR011050">
    <property type="entry name" value="Pectin_lyase_fold/virulence"/>
</dbReference>
<feature type="compositionally biased region" description="Polar residues" evidence="1">
    <location>
        <begin position="1341"/>
        <end position="1358"/>
    </location>
</feature>
<dbReference type="InterPro" id="IPR008638">
    <property type="entry name" value="FhaB/CdiA-like_TPS"/>
</dbReference>
<name>A0A2N6MQ52_9CYAN</name>
<feature type="compositionally biased region" description="Polar residues" evidence="1">
    <location>
        <begin position="1377"/>
        <end position="1397"/>
    </location>
</feature>
<feature type="compositionally biased region" description="Polar residues" evidence="1">
    <location>
        <begin position="1470"/>
        <end position="1482"/>
    </location>
</feature>
<comment type="caution">
    <text evidence="3">The sequence shown here is derived from an EMBL/GenBank/DDBJ whole genome shotgun (WGS) entry which is preliminary data.</text>
</comment>
<dbReference type="Proteomes" id="UP000234966">
    <property type="component" value="Unassembled WGS sequence"/>
</dbReference>
<reference evidence="3 4" key="1">
    <citation type="submission" date="2017-07" db="EMBL/GenBank/DDBJ databases">
        <title>Genomes of Fischerella (Mastigocladus) sp. strains.</title>
        <authorList>
            <person name="Miller S.R."/>
        </authorList>
    </citation>
    <scope>NUCLEOTIDE SEQUENCE [LARGE SCALE GENOMIC DNA]</scope>
    <source>
        <strain evidence="3 4">CCMEE 5330</strain>
    </source>
</reference>
<evidence type="ECO:0000259" key="2">
    <source>
        <dbReference type="SMART" id="SM00912"/>
    </source>
</evidence>
<feature type="domain" description="Filamentous haemagglutinin FhaB/tRNA nuclease CdiA-like TPS" evidence="2">
    <location>
        <begin position="62"/>
        <end position="173"/>
    </location>
</feature>
<dbReference type="NCBIfam" id="TIGR01901">
    <property type="entry name" value="adhes_NPXG"/>
    <property type="match status" value="1"/>
</dbReference>
<proteinExistence type="predicted"/>
<evidence type="ECO:0000313" key="4">
    <source>
        <dbReference type="Proteomes" id="UP000234966"/>
    </source>
</evidence>
<dbReference type="Pfam" id="PF05860">
    <property type="entry name" value="TPS"/>
    <property type="match status" value="1"/>
</dbReference>
<dbReference type="Gene3D" id="2.160.20.10">
    <property type="entry name" value="Single-stranded right-handed beta-helix, Pectin lyase-like"/>
    <property type="match status" value="4"/>
</dbReference>
<dbReference type="EMBL" id="NMQI01000011">
    <property type="protein sequence ID" value="PMB48882.1"/>
    <property type="molecule type" value="Genomic_DNA"/>
</dbReference>
<dbReference type="SUPFAM" id="SSF51126">
    <property type="entry name" value="Pectin lyase-like"/>
    <property type="match status" value="5"/>
</dbReference>
<feature type="region of interest" description="Disordered" evidence="1">
    <location>
        <begin position="1336"/>
        <end position="1445"/>
    </location>
</feature>
<feature type="compositionally biased region" description="Polar residues" evidence="1">
    <location>
        <begin position="1425"/>
        <end position="1445"/>
    </location>
</feature>
<protein>
    <submittedName>
        <fullName evidence="3">Filamentous hemagglutinin</fullName>
    </submittedName>
</protein>
<organism evidence="3 4">
    <name type="scientific">Fischerella thermalis CCMEE 5330</name>
    <dbReference type="NCBI Taxonomy" id="2019670"/>
    <lineage>
        <taxon>Bacteria</taxon>
        <taxon>Bacillati</taxon>
        <taxon>Cyanobacteriota</taxon>
        <taxon>Cyanophyceae</taxon>
        <taxon>Nostocales</taxon>
        <taxon>Hapalosiphonaceae</taxon>
        <taxon>Fischerella</taxon>
    </lineage>
</organism>
<evidence type="ECO:0000256" key="1">
    <source>
        <dbReference type="SAM" id="MobiDB-lite"/>
    </source>
</evidence>
<dbReference type="SMART" id="SM00912">
    <property type="entry name" value="Haemagg_act"/>
    <property type="match status" value="1"/>
</dbReference>
<accession>A0A2N6MQ52</accession>
<feature type="region of interest" description="Disordered" evidence="1">
    <location>
        <begin position="1468"/>
        <end position="1488"/>
    </location>
</feature>
<dbReference type="InterPro" id="IPR012334">
    <property type="entry name" value="Pectin_lyas_fold"/>
</dbReference>